<comment type="caution">
    <text evidence="3">The sequence shown here is derived from an EMBL/GenBank/DDBJ whole genome shotgun (WGS) entry which is preliminary data.</text>
</comment>
<name>A0A9N9FWF0_9GLOM</name>
<dbReference type="Proteomes" id="UP000789570">
    <property type="component" value="Unassembled WGS sequence"/>
</dbReference>
<sequence length="240" mass="27829">MGERGLIGKNIRKKAPENPFYRNGPRNASSAQRRKSNDYGAAKFPNKETKETKAQSTKKNHAKSERYGQVLSDNEPGDYNEHDDHDIIEEENETNYVTNDGRSTGSNDMAELIGLLQTKTKRSATLKFNKFENEQQARLEEARKMIDGENGIIAAWATEMEAITFTAKRKIDDRLEQENEYIKKLKLELERYQADAIDEAELNEALEQFINQQNHVHSELLHINKEDHDMKAIKKRLYEW</sequence>
<keyword evidence="4" id="KW-1185">Reference proteome</keyword>
<dbReference type="OrthoDB" id="2404745at2759"/>
<feature type="region of interest" description="Disordered" evidence="2">
    <location>
        <begin position="1"/>
        <end position="91"/>
    </location>
</feature>
<evidence type="ECO:0000256" key="1">
    <source>
        <dbReference type="SAM" id="Coils"/>
    </source>
</evidence>
<protein>
    <submittedName>
        <fullName evidence="3">308_t:CDS:1</fullName>
    </submittedName>
</protein>
<evidence type="ECO:0000256" key="2">
    <source>
        <dbReference type="SAM" id="MobiDB-lite"/>
    </source>
</evidence>
<keyword evidence="1" id="KW-0175">Coiled coil</keyword>
<dbReference type="EMBL" id="CAJVPQ010001734">
    <property type="protein sequence ID" value="CAG8567383.1"/>
    <property type="molecule type" value="Genomic_DNA"/>
</dbReference>
<accession>A0A9N9FWF0</accession>
<evidence type="ECO:0000313" key="4">
    <source>
        <dbReference type="Proteomes" id="UP000789570"/>
    </source>
</evidence>
<dbReference type="AlphaFoldDB" id="A0A9N9FWF0"/>
<proteinExistence type="predicted"/>
<organism evidence="3 4">
    <name type="scientific">Funneliformis caledonium</name>
    <dbReference type="NCBI Taxonomy" id="1117310"/>
    <lineage>
        <taxon>Eukaryota</taxon>
        <taxon>Fungi</taxon>
        <taxon>Fungi incertae sedis</taxon>
        <taxon>Mucoromycota</taxon>
        <taxon>Glomeromycotina</taxon>
        <taxon>Glomeromycetes</taxon>
        <taxon>Glomerales</taxon>
        <taxon>Glomeraceae</taxon>
        <taxon>Funneliformis</taxon>
    </lineage>
</organism>
<reference evidence="3" key="1">
    <citation type="submission" date="2021-06" db="EMBL/GenBank/DDBJ databases">
        <authorList>
            <person name="Kallberg Y."/>
            <person name="Tangrot J."/>
            <person name="Rosling A."/>
        </authorList>
    </citation>
    <scope>NUCLEOTIDE SEQUENCE</scope>
    <source>
        <strain evidence="3">UK204</strain>
    </source>
</reference>
<gene>
    <name evidence="3" type="ORF">FCALED_LOCUS6918</name>
</gene>
<evidence type="ECO:0000313" key="3">
    <source>
        <dbReference type="EMBL" id="CAG8567383.1"/>
    </source>
</evidence>
<feature type="coiled-coil region" evidence="1">
    <location>
        <begin position="168"/>
        <end position="202"/>
    </location>
</feature>